<evidence type="ECO:0000256" key="6">
    <source>
        <dbReference type="HAMAP-Rule" id="MF_01007"/>
    </source>
</evidence>
<protein>
    <recommendedName>
        <fullName evidence="6">Ribosomal RNA small subunit methyltransferase H</fullName>
        <ecNumber evidence="6">2.1.1.199</ecNumber>
    </recommendedName>
    <alternativeName>
        <fullName evidence="6">16S rRNA m(4)C1402 methyltransferase</fullName>
    </alternativeName>
    <alternativeName>
        <fullName evidence="6">rRNA (cytosine-N(4)-)-methyltransferase RsmH</fullName>
    </alternativeName>
</protein>
<gene>
    <name evidence="6 7" type="primary">rsmH</name>
    <name evidence="7" type="ORF">DB43_GJ00140</name>
</gene>
<feature type="binding site" evidence="6">
    <location>
        <position position="108"/>
    </location>
    <ligand>
        <name>S-adenosyl-L-methionine</name>
        <dbReference type="ChEBI" id="CHEBI:59789"/>
    </ligand>
</feature>
<evidence type="ECO:0000313" key="8">
    <source>
        <dbReference type="Proteomes" id="UP000031307"/>
    </source>
</evidence>
<comment type="catalytic activity">
    <reaction evidence="6">
        <text>cytidine(1402) in 16S rRNA + S-adenosyl-L-methionine = N(4)-methylcytidine(1402) in 16S rRNA + S-adenosyl-L-homocysteine + H(+)</text>
        <dbReference type="Rhea" id="RHEA:42928"/>
        <dbReference type="Rhea" id="RHEA-COMP:10286"/>
        <dbReference type="Rhea" id="RHEA-COMP:10287"/>
        <dbReference type="ChEBI" id="CHEBI:15378"/>
        <dbReference type="ChEBI" id="CHEBI:57856"/>
        <dbReference type="ChEBI" id="CHEBI:59789"/>
        <dbReference type="ChEBI" id="CHEBI:74506"/>
        <dbReference type="ChEBI" id="CHEBI:82748"/>
        <dbReference type="EC" id="2.1.1.199"/>
    </reaction>
</comment>
<evidence type="ECO:0000256" key="5">
    <source>
        <dbReference type="ARBA" id="ARBA00022691"/>
    </source>
</evidence>
<dbReference type="InterPro" id="IPR002903">
    <property type="entry name" value="RsmH"/>
</dbReference>
<dbReference type="Gene3D" id="1.10.150.170">
    <property type="entry name" value="Putative methyltransferase TM0872, insert domain"/>
    <property type="match status" value="1"/>
</dbReference>
<feature type="binding site" evidence="6">
    <location>
        <position position="80"/>
    </location>
    <ligand>
        <name>S-adenosyl-L-methionine</name>
        <dbReference type="ChEBI" id="CHEBI:59789"/>
    </ligand>
</feature>
<dbReference type="SUPFAM" id="SSF53335">
    <property type="entry name" value="S-adenosyl-L-methionine-dependent methyltransferases"/>
    <property type="match status" value="1"/>
</dbReference>
<keyword evidence="2 6" id="KW-0698">rRNA processing</keyword>
<name>A0A0C1E858_9BACT</name>
<dbReference type="NCBIfam" id="TIGR00006">
    <property type="entry name" value="16S rRNA (cytosine(1402)-N(4))-methyltransferase RsmH"/>
    <property type="match status" value="1"/>
</dbReference>
<dbReference type="RefSeq" id="WP_039377376.1">
    <property type="nucleotide sequence ID" value="NZ_JSAM01000079.1"/>
</dbReference>
<dbReference type="EC" id="2.1.1.199" evidence="6"/>
<sequence length="310" mass="34682">MSKVHQSVLMKEVIESFSPCSLRIFIDGTAGAGGHSAALLAAHPEIERLIAIDQDPLALTVAAENLASWSEKVTFVSGNFENLEKFLDQLEISTVDGILLDLGVSSMQLDIAEKGFSFSKEGPLDMRMDPRNPLTAAIVVNTWPQKELERIFRDYGEERHWRAAARAIVQARAEKQILTTQQLVEVLRPVLRFNPAKRIHPCTLVFQALRICVNKELDVVERVIPAAIRRLKKGGRLGIISFHSLEDGIVKNLFRHAASDKWDTRGLAGLFRDKDPEVRLLTRKPLVANDEEVAANPRSRSAKLRVLEKL</sequence>
<comment type="subcellular location">
    <subcellularLocation>
        <location evidence="6">Cytoplasm</location>
    </subcellularLocation>
</comment>
<dbReference type="GO" id="GO:0005737">
    <property type="term" value="C:cytoplasm"/>
    <property type="evidence" value="ECO:0007669"/>
    <property type="project" value="UniProtKB-SubCell"/>
</dbReference>
<dbReference type="EMBL" id="JSAM01000079">
    <property type="protein sequence ID" value="KIA77397.1"/>
    <property type="molecule type" value="Genomic_DNA"/>
</dbReference>
<feature type="binding site" evidence="6">
    <location>
        <begin position="33"/>
        <end position="35"/>
    </location>
    <ligand>
        <name>S-adenosyl-L-methionine</name>
        <dbReference type="ChEBI" id="CHEBI:59789"/>
    </ligand>
</feature>
<dbReference type="InterPro" id="IPR029063">
    <property type="entry name" value="SAM-dependent_MTases_sf"/>
</dbReference>
<reference evidence="7 8" key="1">
    <citation type="journal article" date="2014" name="Mol. Biol. Evol.">
        <title>Massive expansion of Ubiquitination-related gene families within the Chlamydiae.</title>
        <authorList>
            <person name="Domman D."/>
            <person name="Collingro A."/>
            <person name="Lagkouvardos I."/>
            <person name="Gehre L."/>
            <person name="Weinmaier T."/>
            <person name="Rattei T."/>
            <person name="Subtil A."/>
            <person name="Horn M."/>
        </authorList>
    </citation>
    <scope>NUCLEOTIDE SEQUENCE [LARGE SCALE GENOMIC DNA]</scope>
    <source>
        <strain evidence="7 8">OEW1</strain>
    </source>
</reference>
<dbReference type="PANTHER" id="PTHR11265">
    <property type="entry name" value="S-ADENOSYL-METHYLTRANSFERASE MRAW"/>
    <property type="match status" value="1"/>
</dbReference>
<dbReference type="InterPro" id="IPR023397">
    <property type="entry name" value="SAM-dep_MeTrfase_MraW_recog"/>
</dbReference>
<dbReference type="GO" id="GO:0070475">
    <property type="term" value="P:rRNA base methylation"/>
    <property type="evidence" value="ECO:0007669"/>
    <property type="project" value="UniProtKB-UniRule"/>
</dbReference>
<dbReference type="Pfam" id="PF01795">
    <property type="entry name" value="Methyltransf_5"/>
    <property type="match status" value="1"/>
</dbReference>
<dbReference type="PANTHER" id="PTHR11265:SF0">
    <property type="entry name" value="12S RRNA N4-METHYLCYTIDINE METHYLTRANSFERASE"/>
    <property type="match status" value="1"/>
</dbReference>
<organism evidence="7 8">
    <name type="scientific">Parachlamydia acanthamoebae</name>
    <dbReference type="NCBI Taxonomy" id="83552"/>
    <lineage>
        <taxon>Bacteria</taxon>
        <taxon>Pseudomonadati</taxon>
        <taxon>Chlamydiota</taxon>
        <taxon>Chlamydiia</taxon>
        <taxon>Parachlamydiales</taxon>
        <taxon>Parachlamydiaceae</taxon>
        <taxon>Parachlamydia</taxon>
    </lineage>
</organism>
<feature type="binding site" evidence="6">
    <location>
        <position position="101"/>
    </location>
    <ligand>
        <name>S-adenosyl-L-methionine</name>
        <dbReference type="ChEBI" id="CHEBI:59789"/>
    </ligand>
</feature>
<keyword evidence="6" id="KW-0963">Cytoplasm</keyword>
<dbReference type="Gene3D" id="3.40.50.150">
    <property type="entry name" value="Vaccinia Virus protein VP39"/>
    <property type="match status" value="1"/>
</dbReference>
<accession>A0A0C1E858</accession>
<comment type="caution">
    <text evidence="7">The sequence shown here is derived from an EMBL/GenBank/DDBJ whole genome shotgun (WGS) entry which is preliminary data.</text>
</comment>
<dbReference type="AlphaFoldDB" id="A0A0C1E858"/>
<evidence type="ECO:0000256" key="1">
    <source>
        <dbReference type="ARBA" id="ARBA00010396"/>
    </source>
</evidence>
<keyword evidence="3 6" id="KW-0489">Methyltransferase</keyword>
<keyword evidence="5 6" id="KW-0949">S-adenosyl-L-methionine</keyword>
<evidence type="ECO:0000313" key="7">
    <source>
        <dbReference type="EMBL" id="KIA77397.1"/>
    </source>
</evidence>
<dbReference type="PATRIC" id="fig|83552.4.peg.1460"/>
<comment type="similarity">
    <text evidence="1 6">Belongs to the methyltransferase superfamily. RsmH family.</text>
</comment>
<evidence type="ECO:0000256" key="4">
    <source>
        <dbReference type="ARBA" id="ARBA00022679"/>
    </source>
</evidence>
<dbReference type="PIRSF" id="PIRSF004486">
    <property type="entry name" value="MraW"/>
    <property type="match status" value="1"/>
</dbReference>
<comment type="function">
    <text evidence="6">Specifically methylates the N4 position of cytidine in position 1402 (C1402) of 16S rRNA.</text>
</comment>
<evidence type="ECO:0000256" key="3">
    <source>
        <dbReference type="ARBA" id="ARBA00022603"/>
    </source>
</evidence>
<dbReference type="SUPFAM" id="SSF81799">
    <property type="entry name" value="Putative methyltransferase TM0872, insert domain"/>
    <property type="match status" value="1"/>
</dbReference>
<proteinExistence type="inferred from homology"/>
<dbReference type="GO" id="GO:0071424">
    <property type="term" value="F:rRNA (cytosine-N4-)-methyltransferase activity"/>
    <property type="evidence" value="ECO:0007669"/>
    <property type="project" value="UniProtKB-UniRule"/>
</dbReference>
<evidence type="ECO:0000256" key="2">
    <source>
        <dbReference type="ARBA" id="ARBA00022552"/>
    </source>
</evidence>
<feature type="binding site" evidence="6">
    <location>
        <position position="53"/>
    </location>
    <ligand>
        <name>S-adenosyl-L-methionine</name>
        <dbReference type="ChEBI" id="CHEBI:59789"/>
    </ligand>
</feature>
<dbReference type="HAMAP" id="MF_01007">
    <property type="entry name" value="16SrRNA_methyltr_H"/>
    <property type="match status" value="1"/>
</dbReference>
<keyword evidence="4 6" id="KW-0808">Transferase</keyword>
<dbReference type="Proteomes" id="UP000031307">
    <property type="component" value="Unassembled WGS sequence"/>
</dbReference>